<dbReference type="AlphaFoldDB" id="A0A0C2WFB6"/>
<organism evidence="1 2">
    <name type="scientific">Serendipita vermifera MAFF 305830</name>
    <dbReference type="NCBI Taxonomy" id="933852"/>
    <lineage>
        <taxon>Eukaryota</taxon>
        <taxon>Fungi</taxon>
        <taxon>Dikarya</taxon>
        <taxon>Basidiomycota</taxon>
        <taxon>Agaricomycotina</taxon>
        <taxon>Agaricomycetes</taxon>
        <taxon>Sebacinales</taxon>
        <taxon>Serendipitaceae</taxon>
        <taxon>Serendipita</taxon>
    </lineage>
</organism>
<dbReference type="OrthoDB" id="5646343at2759"/>
<gene>
    <name evidence="1" type="ORF">M408DRAFT_223507</name>
</gene>
<sequence>MKKLIQRALNKDSGLSSQLSTSCAVAISSTAAFSSASFIAAHHETMEKEESHVILQPVSYHNYIIDGRAAKPLFGLGKAETVALVKRVMDRAKGNDISWAWDSGGPHEAFQFEERALSTEDITSEDREFNLGWDIALLEVAHTCLRLYDTILITLHQYAFRFDEPLIPLSTGEISRYQSGVPRHKLVSLLKDMDPCTRPEIISLMVRLVDMRNQPKKTMEVLEFVALRFVHNSRARSIIQDIWRKWDIVNDQPLPDGFERFWDAETRVSKVKPQSELKNKQEYGHLG</sequence>
<dbReference type="HOGENOM" id="CLU_085816_0_0_1"/>
<evidence type="ECO:0000313" key="1">
    <source>
        <dbReference type="EMBL" id="KIM25088.1"/>
    </source>
</evidence>
<proteinExistence type="predicted"/>
<reference evidence="1 2" key="1">
    <citation type="submission" date="2014-04" db="EMBL/GenBank/DDBJ databases">
        <authorList>
            <consortium name="DOE Joint Genome Institute"/>
            <person name="Kuo A."/>
            <person name="Zuccaro A."/>
            <person name="Kohler A."/>
            <person name="Nagy L.G."/>
            <person name="Floudas D."/>
            <person name="Copeland A."/>
            <person name="Barry K.W."/>
            <person name="Cichocki N."/>
            <person name="Veneault-Fourrey C."/>
            <person name="LaButti K."/>
            <person name="Lindquist E.A."/>
            <person name="Lipzen A."/>
            <person name="Lundell T."/>
            <person name="Morin E."/>
            <person name="Murat C."/>
            <person name="Sun H."/>
            <person name="Tunlid A."/>
            <person name="Henrissat B."/>
            <person name="Grigoriev I.V."/>
            <person name="Hibbett D.S."/>
            <person name="Martin F."/>
            <person name="Nordberg H.P."/>
            <person name="Cantor M.N."/>
            <person name="Hua S.X."/>
        </authorList>
    </citation>
    <scope>NUCLEOTIDE SEQUENCE [LARGE SCALE GENOMIC DNA]</scope>
    <source>
        <strain evidence="1 2">MAFF 305830</strain>
    </source>
</reference>
<dbReference type="Proteomes" id="UP000054097">
    <property type="component" value="Unassembled WGS sequence"/>
</dbReference>
<reference evidence="2" key="2">
    <citation type="submission" date="2015-01" db="EMBL/GenBank/DDBJ databases">
        <title>Evolutionary Origins and Diversification of the Mycorrhizal Mutualists.</title>
        <authorList>
            <consortium name="DOE Joint Genome Institute"/>
            <consortium name="Mycorrhizal Genomics Consortium"/>
            <person name="Kohler A."/>
            <person name="Kuo A."/>
            <person name="Nagy L.G."/>
            <person name="Floudas D."/>
            <person name="Copeland A."/>
            <person name="Barry K.W."/>
            <person name="Cichocki N."/>
            <person name="Veneault-Fourrey C."/>
            <person name="LaButti K."/>
            <person name="Lindquist E.A."/>
            <person name="Lipzen A."/>
            <person name="Lundell T."/>
            <person name="Morin E."/>
            <person name="Murat C."/>
            <person name="Riley R."/>
            <person name="Ohm R."/>
            <person name="Sun H."/>
            <person name="Tunlid A."/>
            <person name="Henrissat B."/>
            <person name="Grigoriev I.V."/>
            <person name="Hibbett D.S."/>
            <person name="Martin F."/>
        </authorList>
    </citation>
    <scope>NUCLEOTIDE SEQUENCE [LARGE SCALE GENOMIC DNA]</scope>
    <source>
        <strain evidence="2">MAFF 305830</strain>
    </source>
</reference>
<dbReference type="EMBL" id="KN824317">
    <property type="protein sequence ID" value="KIM25088.1"/>
    <property type="molecule type" value="Genomic_DNA"/>
</dbReference>
<dbReference type="PROSITE" id="PS51257">
    <property type="entry name" value="PROKAR_LIPOPROTEIN"/>
    <property type="match status" value="1"/>
</dbReference>
<evidence type="ECO:0000313" key="2">
    <source>
        <dbReference type="Proteomes" id="UP000054097"/>
    </source>
</evidence>
<name>A0A0C2WFB6_SERVB</name>
<accession>A0A0C2WFB6</accession>
<keyword evidence="2" id="KW-1185">Reference proteome</keyword>
<protein>
    <submittedName>
        <fullName evidence="1">Uncharacterized protein</fullName>
    </submittedName>
</protein>